<feature type="domain" description="S1 motif" evidence="1">
    <location>
        <begin position="641"/>
        <end position="710"/>
    </location>
</feature>
<dbReference type="SUPFAM" id="SSF158832">
    <property type="entry name" value="Tex N-terminal region-like"/>
    <property type="match status" value="1"/>
</dbReference>
<dbReference type="InParanoid" id="A0A7G1GBT0"/>
<dbReference type="Pfam" id="PF09371">
    <property type="entry name" value="Tex_N"/>
    <property type="match status" value="1"/>
</dbReference>
<keyword evidence="3" id="KW-1185">Reference proteome</keyword>
<dbReference type="GO" id="GO:0006412">
    <property type="term" value="P:translation"/>
    <property type="evidence" value="ECO:0007669"/>
    <property type="project" value="TreeGrafter"/>
</dbReference>
<dbReference type="Gene3D" id="3.30.420.140">
    <property type="entry name" value="YqgF/RNase H-like domain"/>
    <property type="match status" value="1"/>
</dbReference>
<dbReference type="InterPro" id="IPR044146">
    <property type="entry name" value="S1_Tex"/>
</dbReference>
<dbReference type="InterPro" id="IPR003029">
    <property type="entry name" value="S1_domain"/>
</dbReference>
<dbReference type="PANTHER" id="PTHR10724">
    <property type="entry name" value="30S RIBOSOMAL PROTEIN S1"/>
    <property type="match status" value="1"/>
</dbReference>
<dbReference type="Gene3D" id="1.10.10.650">
    <property type="entry name" value="RuvA domain 2-like"/>
    <property type="match status" value="1"/>
</dbReference>
<reference evidence="2 3" key="1">
    <citation type="submission" date="2018-06" db="EMBL/GenBank/DDBJ databases">
        <title>Genome sequencing of Oceanotoga sp. sy52.</title>
        <authorList>
            <person name="Mori K."/>
        </authorList>
    </citation>
    <scope>NUCLEOTIDE SEQUENCE [LARGE SCALE GENOMIC DNA]</scope>
    <source>
        <strain evidence="3">sy52</strain>
    </source>
</reference>
<dbReference type="EMBL" id="AP018712">
    <property type="protein sequence ID" value="BBE31329.1"/>
    <property type="molecule type" value="Genomic_DNA"/>
</dbReference>
<dbReference type="GO" id="GO:0003729">
    <property type="term" value="F:mRNA binding"/>
    <property type="evidence" value="ECO:0007669"/>
    <property type="project" value="TreeGrafter"/>
</dbReference>
<dbReference type="InterPro" id="IPR032639">
    <property type="entry name" value="Tex_YqgF"/>
</dbReference>
<dbReference type="FunFam" id="1.10.10.650:FF:000001">
    <property type="entry name" value="S1 RNA-binding domain 1"/>
    <property type="match status" value="1"/>
</dbReference>
<evidence type="ECO:0000313" key="2">
    <source>
        <dbReference type="EMBL" id="BBE31329.1"/>
    </source>
</evidence>
<dbReference type="GO" id="GO:0006139">
    <property type="term" value="P:nucleobase-containing compound metabolic process"/>
    <property type="evidence" value="ECO:0007669"/>
    <property type="project" value="InterPro"/>
</dbReference>
<dbReference type="CDD" id="cd05685">
    <property type="entry name" value="S1_Tex"/>
    <property type="match status" value="1"/>
</dbReference>
<dbReference type="InterPro" id="IPR055179">
    <property type="entry name" value="Tex-like_central_region"/>
</dbReference>
<evidence type="ECO:0000313" key="3">
    <source>
        <dbReference type="Proteomes" id="UP000516361"/>
    </source>
</evidence>
<dbReference type="SMART" id="SM00316">
    <property type="entry name" value="S1"/>
    <property type="match status" value="1"/>
</dbReference>
<dbReference type="InterPro" id="IPR010994">
    <property type="entry name" value="RuvA_2-like"/>
</dbReference>
<dbReference type="KEGG" id="ocy:OSSY52_14700"/>
<name>A0A7G1GBT0_9BACT</name>
<dbReference type="Pfam" id="PF16921">
    <property type="entry name" value="Tex_YqgF"/>
    <property type="match status" value="1"/>
</dbReference>
<dbReference type="InterPro" id="IPR018974">
    <property type="entry name" value="Tex-like_N"/>
</dbReference>
<dbReference type="InterPro" id="IPR023323">
    <property type="entry name" value="Tex-like_dom_sf"/>
</dbReference>
<protein>
    <submittedName>
        <fullName evidence="2">RNA-binding transcriptional accessory protein</fullName>
    </submittedName>
</protein>
<dbReference type="Proteomes" id="UP000516361">
    <property type="component" value="Chromosome"/>
</dbReference>
<dbReference type="FunFam" id="2.40.50.140:FF:000051">
    <property type="entry name" value="RNA-binding transcriptional accessory protein"/>
    <property type="match status" value="1"/>
</dbReference>
<dbReference type="InterPro" id="IPR012340">
    <property type="entry name" value="NA-bd_OB-fold"/>
</dbReference>
<dbReference type="GO" id="GO:0005737">
    <property type="term" value="C:cytoplasm"/>
    <property type="evidence" value="ECO:0007669"/>
    <property type="project" value="UniProtKB-ARBA"/>
</dbReference>
<organism evidence="2 3">
    <name type="scientific">Tepiditoga spiralis</name>
    <dbReference type="NCBI Taxonomy" id="2108365"/>
    <lineage>
        <taxon>Bacteria</taxon>
        <taxon>Thermotogati</taxon>
        <taxon>Thermotogota</taxon>
        <taxon>Thermotogae</taxon>
        <taxon>Petrotogales</taxon>
        <taxon>Petrotogaceae</taxon>
        <taxon>Tepiditoga</taxon>
    </lineage>
</organism>
<dbReference type="SMART" id="SM00732">
    <property type="entry name" value="YqgFc"/>
    <property type="match status" value="1"/>
</dbReference>
<dbReference type="Pfam" id="PF17674">
    <property type="entry name" value="HHH_9"/>
    <property type="match status" value="1"/>
</dbReference>
<dbReference type="Gene3D" id="1.10.3500.10">
    <property type="entry name" value="Tex N-terminal region-like"/>
    <property type="match status" value="1"/>
</dbReference>
<dbReference type="RefSeq" id="WP_190613797.1">
    <property type="nucleotide sequence ID" value="NZ_AP018712.1"/>
</dbReference>
<dbReference type="FunFam" id="3.30.420.140:FF:000001">
    <property type="entry name" value="RNA-binding transcriptional accessory protein"/>
    <property type="match status" value="1"/>
</dbReference>
<dbReference type="Pfam" id="PF22706">
    <property type="entry name" value="Tex_central_region"/>
    <property type="match status" value="1"/>
</dbReference>
<dbReference type="Pfam" id="PF00575">
    <property type="entry name" value="S1"/>
    <property type="match status" value="1"/>
</dbReference>
<dbReference type="InterPro" id="IPR023319">
    <property type="entry name" value="Tex-like_HTH_dom_sf"/>
</dbReference>
<dbReference type="InterPro" id="IPR006641">
    <property type="entry name" value="YqgF/RNaseH-like_dom"/>
</dbReference>
<gene>
    <name evidence="2" type="ORF">OSSY52_14700</name>
</gene>
<sequence>MEILKTITKEMNLNEKQVKNTIELLNEGNTVPFISRYRKEVTNNLDETQIRKIEELFKYYTNLEKYKETVLKSIEEQGKLTDSLKEKIINTSKMSELEDIYLPYKKRKKTNADKAIEAGLEPLVNKIFLEKIDLSIFEKFTVENYETVEKVREGVKFIIGQIFSHDTDIRKKLRIYYEKYGKILSNKKKKFKEEKTKYDMYDNFSQNIKDIQNYRVLAINRGESEGILNINLEVEKNYIENLFKEYLKGYEPNDKIIREGLEYGFKNMLNPSIEKEVRNSLTSKAEESAIELFSKNLGELLLTPPLKNKRILAIDPGFRTGCKVVALDESGKFLEYNTIFPVPPKNDFIGAEKTVLSMIKKHDLNLIVIGNGTASRETQQFIVDTIKKHNLKLRYLFANEAGASVYSASKVAKEEFPDFDVTVRGAISIGRRIQDPLAELVKIDPKAIGVGQYQHDVNQKLLKEKLENTVESVVNNVGVNLNTASPSLLKYISGISSTVAKNILKYREENGAYTQRKELLKVKGFGKKGFEQAAGFLRIFDGKNPLEITGIHPESYDVAKNLINEIGYEVKDILDSTKISKIRNKLDNIDIKEYSKKLNIGEYTLNDIIKELKKPGRDLRDDMPQPILQEDILKFEDLKEGMTLQGKITNITDFGAFVDLGIKESGLIHKSKLSTKFVKHPSDIVSINEIVNVEIIEIDKELKRIKLKKIEK</sequence>
<dbReference type="Gene3D" id="1.10.150.310">
    <property type="entry name" value="Tex RuvX-like domain-like"/>
    <property type="match status" value="1"/>
</dbReference>
<evidence type="ECO:0000259" key="1">
    <source>
        <dbReference type="PROSITE" id="PS50126"/>
    </source>
</evidence>
<dbReference type="SUPFAM" id="SSF53098">
    <property type="entry name" value="Ribonuclease H-like"/>
    <property type="match status" value="1"/>
</dbReference>
<dbReference type="Gene3D" id="2.40.50.140">
    <property type="entry name" value="Nucleic acid-binding proteins"/>
    <property type="match status" value="1"/>
</dbReference>
<dbReference type="SUPFAM" id="SSF50249">
    <property type="entry name" value="Nucleic acid-binding proteins"/>
    <property type="match status" value="1"/>
</dbReference>
<dbReference type="AlphaFoldDB" id="A0A7G1GBT0"/>
<dbReference type="InterPro" id="IPR037027">
    <property type="entry name" value="YqgF/RNaseH-like_dom_sf"/>
</dbReference>
<accession>A0A7G1GBT0</accession>
<dbReference type="Pfam" id="PF12836">
    <property type="entry name" value="HHH_3"/>
    <property type="match status" value="1"/>
</dbReference>
<dbReference type="PROSITE" id="PS50126">
    <property type="entry name" value="S1"/>
    <property type="match status" value="1"/>
</dbReference>
<dbReference type="SUPFAM" id="SSF47781">
    <property type="entry name" value="RuvA domain 2-like"/>
    <property type="match status" value="2"/>
</dbReference>
<proteinExistence type="predicted"/>
<dbReference type="FunFam" id="1.10.150.310:FF:000001">
    <property type="entry name" value="RNA-binding transcriptional accessory protein"/>
    <property type="match status" value="1"/>
</dbReference>
<dbReference type="GO" id="GO:0003735">
    <property type="term" value="F:structural constituent of ribosome"/>
    <property type="evidence" value="ECO:0007669"/>
    <property type="project" value="TreeGrafter"/>
</dbReference>
<dbReference type="InterPro" id="IPR012337">
    <property type="entry name" value="RNaseH-like_sf"/>
</dbReference>
<dbReference type="PANTHER" id="PTHR10724:SF10">
    <property type="entry name" value="S1 RNA-BINDING DOMAIN-CONTAINING PROTEIN 1"/>
    <property type="match status" value="1"/>
</dbReference>
<dbReference type="FunCoup" id="A0A7G1GBT0">
    <property type="interactions" value="233"/>
</dbReference>
<dbReference type="InterPro" id="IPR041692">
    <property type="entry name" value="HHH_9"/>
</dbReference>
<dbReference type="InterPro" id="IPR050437">
    <property type="entry name" value="Ribos_protein_bS1-like"/>
</dbReference>